<gene>
    <name evidence="10" type="primary">Cldn22_1</name>
    <name evidence="10" type="ORF">TURVEL_R04609</name>
</gene>
<comment type="caution">
    <text evidence="10">The sequence shown here is derived from an EMBL/GenBank/DDBJ whole genome shotgun (WGS) entry which is preliminary data.</text>
</comment>
<dbReference type="GO" id="GO:0005886">
    <property type="term" value="C:plasma membrane"/>
    <property type="evidence" value="ECO:0007669"/>
    <property type="project" value="UniProtKB-SubCell"/>
</dbReference>
<comment type="similarity">
    <text evidence="1 8">Belongs to the claudin family.</text>
</comment>
<evidence type="ECO:0000313" key="11">
    <source>
        <dbReference type="Proteomes" id="UP000582182"/>
    </source>
</evidence>
<keyword evidence="6 8" id="KW-1133">Transmembrane helix</keyword>
<organism evidence="10 11">
    <name type="scientific">Turnix velox</name>
    <name type="common">Little buttonquail</name>
    <dbReference type="NCBI Taxonomy" id="2529409"/>
    <lineage>
        <taxon>Eukaryota</taxon>
        <taxon>Metazoa</taxon>
        <taxon>Chordata</taxon>
        <taxon>Craniata</taxon>
        <taxon>Vertebrata</taxon>
        <taxon>Euteleostomi</taxon>
        <taxon>Archelosauria</taxon>
        <taxon>Archosauria</taxon>
        <taxon>Dinosauria</taxon>
        <taxon>Saurischia</taxon>
        <taxon>Theropoda</taxon>
        <taxon>Coelurosauria</taxon>
        <taxon>Aves</taxon>
        <taxon>Neognathae</taxon>
        <taxon>Neoaves</taxon>
        <taxon>Charadriiformes</taxon>
        <taxon>Turnicidae</taxon>
        <taxon>Turnix</taxon>
    </lineage>
</organism>
<feature type="chain" id="PRO_5029630619" description="Claudin" evidence="9">
    <location>
        <begin position="25"/>
        <end position="193"/>
    </location>
</feature>
<keyword evidence="7 8" id="KW-0472">Membrane</keyword>
<feature type="non-terminal residue" evidence="10">
    <location>
        <position position="193"/>
    </location>
</feature>
<dbReference type="GO" id="GO:0005923">
    <property type="term" value="C:bicellular tight junction"/>
    <property type="evidence" value="ECO:0007669"/>
    <property type="project" value="UniProtKB-SubCell"/>
</dbReference>
<keyword evidence="9" id="KW-0732">Signal</keyword>
<dbReference type="PRINTS" id="PR01077">
    <property type="entry name" value="CLAUDIN"/>
</dbReference>
<keyword evidence="3 8" id="KW-1003">Cell membrane</keyword>
<evidence type="ECO:0000256" key="2">
    <source>
        <dbReference type="ARBA" id="ARBA00022427"/>
    </source>
</evidence>
<dbReference type="InterPro" id="IPR004031">
    <property type="entry name" value="PMP22/EMP/MP20/Claudin"/>
</dbReference>
<evidence type="ECO:0000256" key="8">
    <source>
        <dbReference type="RuleBase" id="RU060637"/>
    </source>
</evidence>
<dbReference type="AlphaFoldDB" id="A0A7L3LWD6"/>
<dbReference type="PROSITE" id="PS01346">
    <property type="entry name" value="CLAUDIN"/>
    <property type="match status" value="1"/>
</dbReference>
<evidence type="ECO:0000313" key="10">
    <source>
        <dbReference type="EMBL" id="NXU57300.1"/>
    </source>
</evidence>
<comment type="caution">
    <text evidence="8">Lacks conserved residue(s) required for the propagation of feature annotation.</text>
</comment>
<evidence type="ECO:0000256" key="7">
    <source>
        <dbReference type="ARBA" id="ARBA00023136"/>
    </source>
</evidence>
<keyword evidence="11" id="KW-1185">Reference proteome</keyword>
<evidence type="ECO:0000256" key="4">
    <source>
        <dbReference type="ARBA" id="ARBA00022692"/>
    </source>
</evidence>
<feature type="transmembrane region" description="Helical" evidence="8">
    <location>
        <begin position="167"/>
        <end position="188"/>
    </location>
</feature>
<keyword evidence="2 8" id="KW-0796">Tight junction</keyword>
<dbReference type="EMBL" id="VZTY01028930">
    <property type="protein sequence ID" value="NXU57300.1"/>
    <property type="molecule type" value="Genomic_DNA"/>
</dbReference>
<accession>A0A7L3LWD6</accession>
<dbReference type="OrthoDB" id="8612291at2759"/>
<comment type="subcellular location">
    <subcellularLocation>
        <location evidence="8">Cell junction</location>
        <location evidence="8">Tight junction</location>
    </subcellularLocation>
    <subcellularLocation>
        <location evidence="8">Cell membrane</location>
        <topology evidence="8">Multi-pass membrane protein</topology>
    </subcellularLocation>
</comment>
<dbReference type="InterPro" id="IPR006187">
    <property type="entry name" value="Claudin"/>
</dbReference>
<name>A0A7L3LWD6_9CHAR</name>
<dbReference type="GO" id="GO:0005198">
    <property type="term" value="F:structural molecule activity"/>
    <property type="evidence" value="ECO:0007669"/>
    <property type="project" value="InterPro"/>
</dbReference>
<feature type="transmembrane region" description="Helical" evidence="8">
    <location>
        <begin position="118"/>
        <end position="141"/>
    </location>
</feature>
<dbReference type="Gene3D" id="1.20.140.150">
    <property type="match status" value="1"/>
</dbReference>
<reference evidence="10 11" key="1">
    <citation type="submission" date="2019-09" db="EMBL/GenBank/DDBJ databases">
        <title>Bird 10,000 Genomes (B10K) Project - Family phase.</title>
        <authorList>
            <person name="Zhang G."/>
        </authorList>
    </citation>
    <scope>NUCLEOTIDE SEQUENCE [LARGE SCALE GENOMIC DNA]</scope>
    <source>
        <strain evidence="10">B10K-DU-029-46</strain>
    </source>
</reference>
<dbReference type="InterPro" id="IPR017974">
    <property type="entry name" value="Claudin_CS"/>
</dbReference>
<evidence type="ECO:0000256" key="5">
    <source>
        <dbReference type="ARBA" id="ARBA00022949"/>
    </source>
</evidence>
<dbReference type="PANTHER" id="PTHR12002">
    <property type="entry name" value="CLAUDIN"/>
    <property type="match status" value="1"/>
</dbReference>
<protein>
    <recommendedName>
        <fullName evidence="8">Claudin</fullName>
    </recommendedName>
</protein>
<evidence type="ECO:0000256" key="3">
    <source>
        <dbReference type="ARBA" id="ARBA00022475"/>
    </source>
</evidence>
<dbReference type="Pfam" id="PF00822">
    <property type="entry name" value="PMP22_Claudin"/>
    <property type="match status" value="1"/>
</dbReference>
<keyword evidence="4 8" id="KW-0812">Transmembrane</keyword>
<evidence type="ECO:0000256" key="6">
    <source>
        <dbReference type="ARBA" id="ARBA00022989"/>
    </source>
</evidence>
<proteinExistence type="inferred from homology"/>
<evidence type="ECO:0000256" key="9">
    <source>
        <dbReference type="SAM" id="SignalP"/>
    </source>
</evidence>
<feature type="transmembrane region" description="Helical" evidence="8">
    <location>
        <begin position="79"/>
        <end position="97"/>
    </location>
</feature>
<keyword evidence="5 8" id="KW-0965">Cell junction</keyword>
<feature type="non-terminal residue" evidence="10">
    <location>
        <position position="1"/>
    </location>
</feature>
<evidence type="ECO:0000256" key="1">
    <source>
        <dbReference type="ARBA" id="ARBA00008295"/>
    </source>
</evidence>
<feature type="signal peptide" evidence="9">
    <location>
        <begin position="1"/>
        <end position="24"/>
    </location>
</feature>
<sequence length="193" mass="21401">MNLVHRHRLQLVGLLLALLGWVLTGTCNYLPDWKNLNLDLNVLELWTMGLWQTCVVQDGGGMQCKVFDSFLDLPLEFRVSRILVSTSNGLGLLSLLVSSLGMDCLKVVEPEQKVKKQLLLLGVVLLWVSAVLALIPVSWVAHTVVQEFWDEAILDIVPRWEIGDALFSGWFGGFFIILGGSLLLSTVCSSADH</sequence>
<dbReference type="Proteomes" id="UP000582182">
    <property type="component" value="Unassembled WGS sequence"/>
</dbReference>
<comment type="function">
    <text evidence="8">Claudins function as major constituents of the tight junction complexes that regulate the permeability of epithelia.</text>
</comment>